<accession>A0A7L4ZKJ7</accession>
<dbReference type="AlphaFoldDB" id="A0A7L4ZKJ7"/>
<keyword evidence="1" id="KW-0812">Transmembrane</keyword>
<dbReference type="OrthoDB" id="1249607at2"/>
<feature type="transmembrane region" description="Helical" evidence="1">
    <location>
        <begin position="45"/>
        <end position="65"/>
    </location>
</feature>
<reference evidence="2 3" key="1">
    <citation type="journal article" date="2013" name="Int. J. Syst. Evol. Microbiol.">
        <title>Kordia antarctica sp. nov., isolated from Antarctic seawater.</title>
        <authorList>
            <person name="Baek K."/>
            <person name="Choi A."/>
            <person name="Kang I."/>
            <person name="Lee K."/>
            <person name="Cho J.C."/>
        </authorList>
    </citation>
    <scope>NUCLEOTIDE SEQUENCE [LARGE SCALE GENOMIC DNA]</scope>
    <source>
        <strain evidence="2 3">IMCC3317</strain>
    </source>
</reference>
<gene>
    <name evidence="2" type="ORF">IMCC3317_24180</name>
</gene>
<keyword evidence="1" id="KW-1133">Transmembrane helix</keyword>
<dbReference type="EMBL" id="CP019288">
    <property type="protein sequence ID" value="QHI37040.1"/>
    <property type="molecule type" value="Genomic_DNA"/>
</dbReference>
<dbReference type="RefSeq" id="WP_160129696.1">
    <property type="nucleotide sequence ID" value="NZ_CP019288.1"/>
</dbReference>
<proteinExistence type="predicted"/>
<evidence type="ECO:0000256" key="1">
    <source>
        <dbReference type="SAM" id="Phobius"/>
    </source>
</evidence>
<keyword evidence="1" id="KW-0472">Membrane</keyword>
<evidence type="ECO:0000313" key="3">
    <source>
        <dbReference type="Proteomes" id="UP000464657"/>
    </source>
</evidence>
<evidence type="ECO:0000313" key="2">
    <source>
        <dbReference type="EMBL" id="QHI37040.1"/>
    </source>
</evidence>
<protein>
    <submittedName>
        <fullName evidence="2">Uncharacterized protein</fullName>
    </submittedName>
</protein>
<feature type="transmembrane region" description="Helical" evidence="1">
    <location>
        <begin position="71"/>
        <end position="88"/>
    </location>
</feature>
<feature type="transmembrane region" description="Helical" evidence="1">
    <location>
        <begin position="165"/>
        <end position="187"/>
    </location>
</feature>
<keyword evidence="3" id="KW-1185">Reference proteome</keyword>
<dbReference type="KEGG" id="kan:IMCC3317_24180"/>
<sequence length="207" mass="24010">MDFDKIKALMDDENQEGFQLPISLENLKESKLPIAQIRKTMKGEIIVQLACIVLFFSFPFVVKMYELPRAVYFIFMFITSLMTLGYLAKMIWFLRRNSNVGQQTKQTILNFIHDIKLTMEVYKTGIIAGSLLLPISMATIFMGTVNGGKDWFSEWFLLKMSTTTLLLVIFGYLLSGVIIYWITVKWADKLYGFHVKKLEDILVQMEE</sequence>
<dbReference type="Proteomes" id="UP000464657">
    <property type="component" value="Chromosome"/>
</dbReference>
<feature type="transmembrane region" description="Helical" evidence="1">
    <location>
        <begin position="126"/>
        <end position="145"/>
    </location>
</feature>
<organism evidence="2 3">
    <name type="scientific">Kordia antarctica</name>
    <dbReference type="NCBI Taxonomy" id="1218801"/>
    <lineage>
        <taxon>Bacteria</taxon>
        <taxon>Pseudomonadati</taxon>
        <taxon>Bacteroidota</taxon>
        <taxon>Flavobacteriia</taxon>
        <taxon>Flavobacteriales</taxon>
        <taxon>Flavobacteriaceae</taxon>
        <taxon>Kordia</taxon>
    </lineage>
</organism>
<name>A0A7L4ZKJ7_9FLAO</name>